<reference evidence="1" key="1">
    <citation type="submission" date="2019-08" db="EMBL/GenBank/DDBJ databases">
        <authorList>
            <person name="Kucharzyk K."/>
            <person name="Murdoch R.W."/>
            <person name="Higgins S."/>
            <person name="Loffler F."/>
        </authorList>
    </citation>
    <scope>NUCLEOTIDE SEQUENCE</scope>
</reference>
<accession>A0A645IFT7</accession>
<dbReference type="AlphaFoldDB" id="A0A645IFT7"/>
<dbReference type="EMBL" id="VSSQ01114112">
    <property type="protein sequence ID" value="MPN50181.1"/>
    <property type="molecule type" value="Genomic_DNA"/>
</dbReference>
<name>A0A645IFT7_9ZZZZ</name>
<sequence length="73" mass="8349">MSDPGLPIGIRVDVLKMVMIWMLNVTQHALRIDRCLIDRVGTGLIQRYRIKGSEHSDIIDDCRIIFAVTVTIR</sequence>
<gene>
    <name evidence="1" type="ORF">SDC9_197807</name>
</gene>
<proteinExistence type="predicted"/>
<evidence type="ECO:0000313" key="1">
    <source>
        <dbReference type="EMBL" id="MPN50181.1"/>
    </source>
</evidence>
<protein>
    <submittedName>
        <fullName evidence="1">Uncharacterized protein</fullName>
    </submittedName>
</protein>
<comment type="caution">
    <text evidence="1">The sequence shown here is derived from an EMBL/GenBank/DDBJ whole genome shotgun (WGS) entry which is preliminary data.</text>
</comment>
<organism evidence="1">
    <name type="scientific">bioreactor metagenome</name>
    <dbReference type="NCBI Taxonomy" id="1076179"/>
    <lineage>
        <taxon>unclassified sequences</taxon>
        <taxon>metagenomes</taxon>
        <taxon>ecological metagenomes</taxon>
    </lineage>
</organism>